<dbReference type="Gene3D" id="1.25.40.390">
    <property type="match status" value="1"/>
</dbReference>
<dbReference type="InterPro" id="IPR033985">
    <property type="entry name" value="SusD-like_N"/>
</dbReference>
<dbReference type="Proteomes" id="UP000746690">
    <property type="component" value="Unassembled WGS sequence"/>
</dbReference>
<feature type="domain" description="SusD-like N-terminal" evidence="1">
    <location>
        <begin position="25"/>
        <end position="227"/>
    </location>
</feature>
<evidence type="ECO:0000259" key="1">
    <source>
        <dbReference type="Pfam" id="PF14322"/>
    </source>
</evidence>
<accession>A0ABX1S522</accession>
<dbReference type="InterPro" id="IPR011990">
    <property type="entry name" value="TPR-like_helical_dom_sf"/>
</dbReference>
<keyword evidence="3" id="KW-1185">Reference proteome</keyword>
<evidence type="ECO:0000313" key="2">
    <source>
        <dbReference type="EMBL" id="NMH89767.1"/>
    </source>
</evidence>
<name>A0ABX1S522_9FLAO</name>
<evidence type="ECO:0000313" key="3">
    <source>
        <dbReference type="Proteomes" id="UP000746690"/>
    </source>
</evidence>
<sequence length="499" mass="55884">MKNIKFNLIKGLVFVFLVSSCNDILDETPDNRTTIDSPEKIAELLVGAYPDAAYVSFLEPMSDNAGDKSPSADTGIDFATTLNQRMFFWEDINDTDEDSPTNYWNRAYKAIAQANQALASIEELGMELDHLKGEALMCRAYAHFMLVSIFSKAYNPSTAASDMGIPYVLEPETVLLGDYERGTVQNVYDNIRADIEAGLPLVSDDYNVPAFHFTRSAANAFASRFYLNTGEWQKVIDHSTAALGVGGPGVLRDWEGSYRPATYSEQATRFTSSTTEPANLLLVSGESIYNRYHFAARYQLNNDKNDEIFPAANGTGQPWSYTVFGSSDLFFNVPKFREFFKVTNQAAGTGNPFVAFVLLSTDEALLNRAEAYAMLGQYDSAVADINLSYSVKTMNYDPAFDTLEVSDVQTRFAVADNTLYTPFYTIPQDALAFVNAVLTIKRTIFYNEGLRWFDNKRHNMEIIHRDIFGNVFTLAKDDNRRQVQIPEAAQSFGIQENPR</sequence>
<organism evidence="2 3">
    <name type="scientific">Flavivirga algicola</name>
    <dbReference type="NCBI Taxonomy" id="2729136"/>
    <lineage>
        <taxon>Bacteria</taxon>
        <taxon>Pseudomonadati</taxon>
        <taxon>Bacteroidota</taxon>
        <taxon>Flavobacteriia</taxon>
        <taxon>Flavobacteriales</taxon>
        <taxon>Flavobacteriaceae</taxon>
        <taxon>Flavivirga</taxon>
    </lineage>
</organism>
<dbReference type="Pfam" id="PF14322">
    <property type="entry name" value="SusD-like_3"/>
    <property type="match status" value="1"/>
</dbReference>
<dbReference type="EMBL" id="JABBHF010000015">
    <property type="protein sequence ID" value="NMH89767.1"/>
    <property type="molecule type" value="Genomic_DNA"/>
</dbReference>
<reference evidence="2 3" key="1">
    <citation type="submission" date="2020-04" db="EMBL/GenBank/DDBJ databases">
        <title>A Flavivirga sp. nov.</title>
        <authorList>
            <person name="Sun X."/>
        </authorList>
    </citation>
    <scope>NUCLEOTIDE SEQUENCE [LARGE SCALE GENOMIC DNA]</scope>
    <source>
        <strain evidence="2 3">Y03</strain>
    </source>
</reference>
<comment type="caution">
    <text evidence="2">The sequence shown here is derived from an EMBL/GenBank/DDBJ whole genome shotgun (WGS) entry which is preliminary data.</text>
</comment>
<dbReference type="SUPFAM" id="SSF48452">
    <property type="entry name" value="TPR-like"/>
    <property type="match status" value="1"/>
</dbReference>
<protein>
    <submittedName>
        <fullName evidence="2">RagB/SusD family nutrient uptake outer membrane protein</fullName>
    </submittedName>
</protein>
<dbReference type="RefSeq" id="WP_169677050.1">
    <property type="nucleotide sequence ID" value="NZ_JABBHF010000015.1"/>
</dbReference>
<gene>
    <name evidence="2" type="ORF">HHX25_19835</name>
</gene>
<proteinExistence type="predicted"/>
<dbReference type="PROSITE" id="PS51257">
    <property type="entry name" value="PROKAR_LIPOPROTEIN"/>
    <property type="match status" value="1"/>
</dbReference>